<dbReference type="EMBL" id="REFR01000012">
    <property type="protein sequence ID" value="RMB05057.1"/>
    <property type="molecule type" value="Genomic_DNA"/>
</dbReference>
<proteinExistence type="predicted"/>
<comment type="caution">
    <text evidence="1">The sequence shown here is derived from an EMBL/GenBank/DDBJ whole genome shotgun (WGS) entry which is preliminary data.</text>
</comment>
<gene>
    <name evidence="1" type="ORF">BXY39_2636</name>
</gene>
<accession>A0A3M0C8N4</accession>
<evidence type="ECO:0000313" key="1">
    <source>
        <dbReference type="EMBL" id="RMB05057.1"/>
    </source>
</evidence>
<keyword evidence="2" id="KW-1185">Reference proteome</keyword>
<dbReference type="Proteomes" id="UP000271227">
    <property type="component" value="Unassembled WGS sequence"/>
</dbReference>
<reference evidence="1 2" key="1">
    <citation type="submission" date="2018-10" db="EMBL/GenBank/DDBJ databases">
        <title>Genomic Encyclopedia of Archaeal and Bacterial Type Strains, Phase II (KMG-II): from individual species to whole genera.</title>
        <authorList>
            <person name="Goeker M."/>
        </authorList>
    </citation>
    <scope>NUCLEOTIDE SEQUENCE [LARGE SCALE GENOMIC DNA]</scope>
    <source>
        <strain evidence="1 2">DSM 25217</strain>
    </source>
</reference>
<organism evidence="1 2">
    <name type="scientific">Eilatimonas milleporae</name>
    <dbReference type="NCBI Taxonomy" id="911205"/>
    <lineage>
        <taxon>Bacteria</taxon>
        <taxon>Pseudomonadati</taxon>
        <taxon>Pseudomonadota</taxon>
        <taxon>Alphaproteobacteria</taxon>
        <taxon>Kordiimonadales</taxon>
        <taxon>Kordiimonadaceae</taxon>
        <taxon>Eilatimonas</taxon>
    </lineage>
</organism>
<protein>
    <submittedName>
        <fullName evidence="1">Uncharacterized protein</fullName>
    </submittedName>
</protein>
<dbReference type="InParanoid" id="A0A3M0C8N4"/>
<dbReference type="AlphaFoldDB" id="A0A3M0C8N4"/>
<dbReference type="RefSeq" id="WP_121939300.1">
    <property type="nucleotide sequence ID" value="NZ_REFR01000012.1"/>
</dbReference>
<evidence type="ECO:0000313" key="2">
    <source>
        <dbReference type="Proteomes" id="UP000271227"/>
    </source>
</evidence>
<sequence length="72" mass="8266">MKSAFSNGTDGTIRKIPRLQDHISHDEAVRVLKTIYGHRAIYEVIVRLGKAAVRGHGENVLFWLKVYRLILH</sequence>
<name>A0A3M0C8N4_9PROT</name>